<dbReference type="GO" id="GO:0046872">
    <property type="term" value="F:metal ion binding"/>
    <property type="evidence" value="ECO:0007669"/>
    <property type="project" value="UniProtKB-KW"/>
</dbReference>
<evidence type="ECO:0000256" key="2">
    <source>
        <dbReference type="ARBA" id="ARBA00022723"/>
    </source>
</evidence>
<keyword evidence="2" id="KW-0479">Metal-binding</keyword>
<keyword evidence="4" id="KW-0146">Chitin degradation</keyword>
<organism evidence="9 10">
    <name type="scientific">Nadsonia fulvescens var. elongata DSM 6958</name>
    <dbReference type="NCBI Taxonomy" id="857566"/>
    <lineage>
        <taxon>Eukaryota</taxon>
        <taxon>Fungi</taxon>
        <taxon>Dikarya</taxon>
        <taxon>Ascomycota</taxon>
        <taxon>Saccharomycotina</taxon>
        <taxon>Dipodascomycetes</taxon>
        <taxon>Dipodascales</taxon>
        <taxon>Dipodascales incertae sedis</taxon>
        <taxon>Nadsonia</taxon>
    </lineage>
</organism>
<keyword evidence="4" id="KW-0624">Polysaccharide degradation</keyword>
<dbReference type="OrthoDB" id="2125469at2759"/>
<dbReference type="InterPro" id="IPR050248">
    <property type="entry name" value="Polysacc_deacetylase_ArnD"/>
</dbReference>
<dbReference type="GO" id="GO:0004099">
    <property type="term" value="F:chitin deacetylase activity"/>
    <property type="evidence" value="ECO:0007669"/>
    <property type="project" value="UniProtKB-EC"/>
</dbReference>
<accession>A0A1E3PHR6</accession>
<reference evidence="9 10" key="1">
    <citation type="journal article" date="2016" name="Proc. Natl. Acad. Sci. U.S.A.">
        <title>Comparative genomics of biotechnologically important yeasts.</title>
        <authorList>
            <person name="Riley R."/>
            <person name="Haridas S."/>
            <person name="Wolfe K.H."/>
            <person name="Lopes M.R."/>
            <person name="Hittinger C.T."/>
            <person name="Goeker M."/>
            <person name="Salamov A.A."/>
            <person name="Wisecaver J.H."/>
            <person name="Long T.M."/>
            <person name="Calvey C.H."/>
            <person name="Aerts A.L."/>
            <person name="Barry K.W."/>
            <person name="Choi C."/>
            <person name="Clum A."/>
            <person name="Coughlan A.Y."/>
            <person name="Deshpande S."/>
            <person name="Douglass A.P."/>
            <person name="Hanson S.J."/>
            <person name="Klenk H.-P."/>
            <person name="LaButti K.M."/>
            <person name="Lapidus A."/>
            <person name="Lindquist E.A."/>
            <person name="Lipzen A.M."/>
            <person name="Meier-Kolthoff J.P."/>
            <person name="Ohm R.A."/>
            <person name="Otillar R.P."/>
            <person name="Pangilinan J.L."/>
            <person name="Peng Y."/>
            <person name="Rokas A."/>
            <person name="Rosa C.A."/>
            <person name="Scheuner C."/>
            <person name="Sibirny A.A."/>
            <person name="Slot J.C."/>
            <person name="Stielow J.B."/>
            <person name="Sun H."/>
            <person name="Kurtzman C.P."/>
            <person name="Blackwell M."/>
            <person name="Grigoriev I.V."/>
            <person name="Jeffries T.W."/>
        </authorList>
    </citation>
    <scope>NUCLEOTIDE SEQUENCE [LARGE SCALE GENOMIC DNA]</scope>
    <source>
        <strain evidence="9 10">DSM 6958</strain>
    </source>
</reference>
<dbReference type="SUPFAM" id="SSF88713">
    <property type="entry name" value="Glycoside hydrolase/deacetylase"/>
    <property type="match status" value="1"/>
</dbReference>
<evidence type="ECO:0000313" key="9">
    <source>
        <dbReference type="EMBL" id="ODQ64764.1"/>
    </source>
</evidence>
<evidence type="ECO:0000259" key="8">
    <source>
        <dbReference type="PROSITE" id="PS51677"/>
    </source>
</evidence>
<name>A0A1E3PHR6_9ASCO</name>
<dbReference type="Proteomes" id="UP000095009">
    <property type="component" value="Unassembled WGS sequence"/>
</dbReference>
<evidence type="ECO:0000256" key="4">
    <source>
        <dbReference type="ARBA" id="ARBA00023024"/>
    </source>
</evidence>
<evidence type="ECO:0000256" key="7">
    <source>
        <dbReference type="ARBA" id="ARBA00048494"/>
    </source>
</evidence>
<keyword evidence="4" id="KW-0119">Carbohydrate metabolism</keyword>
<dbReference type="STRING" id="857566.A0A1E3PHR6"/>
<comment type="catalytic activity">
    <reaction evidence="7">
        <text>[(1-&gt;4)-N-acetyl-beta-D-glucosaminyl](n) + n H2O = chitosan + n acetate</text>
        <dbReference type="Rhea" id="RHEA:10464"/>
        <dbReference type="Rhea" id="RHEA-COMP:9593"/>
        <dbReference type="Rhea" id="RHEA-COMP:9597"/>
        <dbReference type="ChEBI" id="CHEBI:15377"/>
        <dbReference type="ChEBI" id="CHEBI:17029"/>
        <dbReference type="ChEBI" id="CHEBI:30089"/>
        <dbReference type="ChEBI" id="CHEBI:57704"/>
        <dbReference type="EC" id="3.5.1.41"/>
    </reaction>
    <physiologicalReaction direction="left-to-right" evidence="7">
        <dbReference type="Rhea" id="RHEA:10465"/>
    </physiologicalReaction>
</comment>
<dbReference type="PANTHER" id="PTHR10587">
    <property type="entry name" value="GLYCOSYL TRANSFERASE-RELATED"/>
    <property type="match status" value="1"/>
</dbReference>
<evidence type="ECO:0000256" key="5">
    <source>
        <dbReference type="ARBA" id="ARBA00023285"/>
    </source>
</evidence>
<dbReference type="InterPro" id="IPR011330">
    <property type="entry name" value="Glyco_hydro/deAcase_b/a-brl"/>
</dbReference>
<comment type="cofactor">
    <cofactor evidence="1">
        <name>Co(2+)</name>
        <dbReference type="ChEBI" id="CHEBI:48828"/>
    </cofactor>
</comment>
<dbReference type="Pfam" id="PF01522">
    <property type="entry name" value="Polysacc_deac_1"/>
    <property type="match status" value="1"/>
</dbReference>
<evidence type="ECO:0000256" key="3">
    <source>
        <dbReference type="ARBA" id="ARBA00022801"/>
    </source>
</evidence>
<dbReference type="PANTHER" id="PTHR10587:SF133">
    <property type="entry name" value="CHITIN DEACETYLASE 1-RELATED"/>
    <property type="match status" value="1"/>
</dbReference>
<dbReference type="AlphaFoldDB" id="A0A1E3PHR6"/>
<proteinExistence type="predicted"/>
<dbReference type="Gene3D" id="3.20.20.370">
    <property type="entry name" value="Glycoside hydrolase/deacetylase"/>
    <property type="match status" value="1"/>
</dbReference>
<dbReference type="InterPro" id="IPR002509">
    <property type="entry name" value="NODB_dom"/>
</dbReference>
<dbReference type="GO" id="GO:0030476">
    <property type="term" value="P:ascospore wall assembly"/>
    <property type="evidence" value="ECO:0007669"/>
    <property type="project" value="TreeGrafter"/>
</dbReference>
<gene>
    <name evidence="9" type="ORF">NADFUDRAFT_75084</name>
</gene>
<dbReference type="GO" id="GO:0005975">
    <property type="term" value="P:carbohydrate metabolic process"/>
    <property type="evidence" value="ECO:0007669"/>
    <property type="project" value="InterPro"/>
</dbReference>
<feature type="domain" description="NodB homology" evidence="8">
    <location>
        <begin position="73"/>
        <end position="252"/>
    </location>
</feature>
<evidence type="ECO:0000256" key="6">
    <source>
        <dbReference type="ARBA" id="ARBA00024056"/>
    </source>
</evidence>
<protein>
    <recommendedName>
        <fullName evidence="6">chitin deacetylase</fullName>
        <ecNumber evidence="6">3.5.1.41</ecNumber>
    </recommendedName>
</protein>
<evidence type="ECO:0000256" key="1">
    <source>
        <dbReference type="ARBA" id="ARBA00001941"/>
    </source>
</evidence>
<keyword evidence="5" id="KW-0170">Cobalt</keyword>
<dbReference type="GO" id="GO:0006032">
    <property type="term" value="P:chitin catabolic process"/>
    <property type="evidence" value="ECO:0007669"/>
    <property type="project" value="UniProtKB-KW"/>
</dbReference>
<sequence>MALGPFPKWLSDFTGLSEWPGMDPPYISMEHVDLSEIPEIPTRAYGDCSNVLAHYCSFECGVCVAPDDIHTCPTLSQTFDDGPTPFTSFLFDKLPTKNTFFTQGINVVRRPDTFRMAHKKGHHLATHTWSHKNLPTLSNEEIVAQFQWSIWAMNATAGIIPKYYRPPYGSVDDRVRAITRQLGLICVLWDRDSLDWMANSNLKSASEIFDAVRLWRNSGKGGLLLEHDNSNITVSIGIGIGNILGNNQMTVAECAGNQWYQN</sequence>
<dbReference type="EMBL" id="KV454411">
    <property type="protein sequence ID" value="ODQ64764.1"/>
    <property type="molecule type" value="Genomic_DNA"/>
</dbReference>
<keyword evidence="10" id="KW-1185">Reference proteome</keyword>
<evidence type="ECO:0000313" key="10">
    <source>
        <dbReference type="Proteomes" id="UP000095009"/>
    </source>
</evidence>
<dbReference type="EC" id="3.5.1.41" evidence="6"/>
<dbReference type="GO" id="GO:0005628">
    <property type="term" value="C:prospore membrane"/>
    <property type="evidence" value="ECO:0007669"/>
    <property type="project" value="TreeGrafter"/>
</dbReference>
<keyword evidence="3 9" id="KW-0378">Hydrolase</keyword>
<dbReference type="PROSITE" id="PS51677">
    <property type="entry name" value="NODB"/>
    <property type="match status" value="1"/>
</dbReference>